<accession>A0A3R6JXT1</accession>
<comment type="caution">
    <text evidence="1">The sequence shown here is derived from an EMBL/GenBank/DDBJ whole genome shotgun (WGS) entry which is preliminary data.</text>
</comment>
<dbReference type="EMBL" id="QRHO01000024">
    <property type="protein sequence ID" value="RHF81464.1"/>
    <property type="molecule type" value="Genomic_DNA"/>
</dbReference>
<protein>
    <submittedName>
        <fullName evidence="1">Uncharacterized protein</fullName>
    </submittedName>
</protein>
<gene>
    <name evidence="1" type="ORF">DW656_13770</name>
</gene>
<organism evidence="1 2">
    <name type="scientific">Coprococcus comes</name>
    <dbReference type="NCBI Taxonomy" id="410072"/>
    <lineage>
        <taxon>Bacteria</taxon>
        <taxon>Bacillati</taxon>
        <taxon>Bacillota</taxon>
        <taxon>Clostridia</taxon>
        <taxon>Lachnospirales</taxon>
        <taxon>Lachnospiraceae</taxon>
        <taxon>Coprococcus</taxon>
    </lineage>
</organism>
<evidence type="ECO:0000313" key="1">
    <source>
        <dbReference type="EMBL" id="RHF81464.1"/>
    </source>
</evidence>
<dbReference type="AlphaFoldDB" id="A0A3R6JXT1"/>
<evidence type="ECO:0000313" key="2">
    <source>
        <dbReference type="Proteomes" id="UP000284579"/>
    </source>
</evidence>
<sequence>MFSNRFFDFLKHPCADGIHRSTKGIYRLSGVKIKHLLEILMLEVVVGTFHEPAIHRIGYAVCHRIFESYFDVEFIILLKEAVGNDVEELLFVIVPILSRQCGCNIFKLCFQYPVSGNTEGTLHRFHDIGAVFRRHLPRFQFRGRTANAGIRHIKHIAQIRFIPVHHKQSNAGRATLYISAVIFSVPVLIGLAKGRIGALSINHHLFRIGELIVAGHRSQKRSPVICVRGDFPNRFFC</sequence>
<dbReference type="Proteomes" id="UP000284579">
    <property type="component" value="Unassembled WGS sequence"/>
</dbReference>
<reference evidence="1 2" key="1">
    <citation type="submission" date="2018-08" db="EMBL/GenBank/DDBJ databases">
        <title>A genome reference for cultivated species of the human gut microbiota.</title>
        <authorList>
            <person name="Zou Y."/>
            <person name="Xue W."/>
            <person name="Luo G."/>
        </authorList>
    </citation>
    <scope>NUCLEOTIDE SEQUENCE [LARGE SCALE GENOMIC DNA]</scope>
    <source>
        <strain evidence="1 2">AM23-3</strain>
    </source>
</reference>
<name>A0A3R6JXT1_9FIRM</name>
<proteinExistence type="predicted"/>